<dbReference type="InterPro" id="IPR025877">
    <property type="entry name" value="MobA-like_NTP_Trfase"/>
</dbReference>
<keyword evidence="3" id="KW-1185">Reference proteome</keyword>
<dbReference type="CDD" id="cd04182">
    <property type="entry name" value="GT_2_like_f"/>
    <property type="match status" value="1"/>
</dbReference>
<dbReference type="PANTHER" id="PTHR43777">
    <property type="entry name" value="MOLYBDENUM COFACTOR CYTIDYLYLTRANSFERASE"/>
    <property type="match status" value="1"/>
</dbReference>
<feature type="domain" description="MobA-like NTP transferase" evidence="1">
    <location>
        <begin position="12"/>
        <end position="176"/>
    </location>
</feature>
<dbReference type="InterPro" id="IPR029044">
    <property type="entry name" value="Nucleotide-diphossugar_trans"/>
</dbReference>
<dbReference type="EMBL" id="CP089984">
    <property type="protein sequence ID" value="WXB17751.1"/>
    <property type="molecule type" value="Genomic_DNA"/>
</dbReference>
<protein>
    <submittedName>
        <fullName evidence="2">Nucleotidyltransferase family protein</fullName>
    </submittedName>
</protein>
<dbReference type="Proteomes" id="UP001370348">
    <property type="component" value="Chromosome"/>
</dbReference>
<dbReference type="SUPFAM" id="SSF53448">
    <property type="entry name" value="Nucleotide-diphospho-sugar transferases"/>
    <property type="match status" value="1"/>
</dbReference>
<name>A0ABZ2M3D7_9BACT</name>
<evidence type="ECO:0000313" key="2">
    <source>
        <dbReference type="EMBL" id="WXB17751.1"/>
    </source>
</evidence>
<dbReference type="Pfam" id="PF12804">
    <property type="entry name" value="NTP_transf_3"/>
    <property type="match status" value="1"/>
</dbReference>
<dbReference type="PANTHER" id="PTHR43777:SF1">
    <property type="entry name" value="MOLYBDENUM COFACTOR CYTIDYLYLTRANSFERASE"/>
    <property type="match status" value="1"/>
</dbReference>
<gene>
    <name evidence="2" type="ORF">LZC94_10860</name>
</gene>
<evidence type="ECO:0000313" key="3">
    <source>
        <dbReference type="Proteomes" id="UP001370348"/>
    </source>
</evidence>
<dbReference type="RefSeq" id="WP_394827392.1">
    <property type="nucleotide sequence ID" value="NZ_CP089984.1"/>
</dbReference>
<organism evidence="2 3">
    <name type="scientific">Pendulispora albinea</name>
    <dbReference type="NCBI Taxonomy" id="2741071"/>
    <lineage>
        <taxon>Bacteria</taxon>
        <taxon>Pseudomonadati</taxon>
        <taxon>Myxococcota</taxon>
        <taxon>Myxococcia</taxon>
        <taxon>Myxococcales</taxon>
        <taxon>Sorangiineae</taxon>
        <taxon>Pendulisporaceae</taxon>
        <taxon>Pendulispora</taxon>
    </lineage>
</organism>
<dbReference type="Gene3D" id="3.90.550.10">
    <property type="entry name" value="Spore Coat Polysaccharide Biosynthesis Protein SpsA, Chain A"/>
    <property type="match status" value="1"/>
</dbReference>
<accession>A0ABZ2M3D7</accession>
<reference evidence="2 3" key="1">
    <citation type="submission" date="2021-12" db="EMBL/GenBank/DDBJ databases">
        <title>Discovery of the Pendulisporaceae a myxobacterial family with distinct sporulation behavior and unique specialized metabolism.</title>
        <authorList>
            <person name="Garcia R."/>
            <person name="Popoff A."/>
            <person name="Bader C.D."/>
            <person name="Loehr J."/>
            <person name="Walesch S."/>
            <person name="Walt C."/>
            <person name="Boldt J."/>
            <person name="Bunk B."/>
            <person name="Haeckl F.J.F.P.J."/>
            <person name="Gunesch A.P."/>
            <person name="Birkelbach J."/>
            <person name="Nuebel U."/>
            <person name="Pietschmann T."/>
            <person name="Bach T."/>
            <person name="Mueller R."/>
        </authorList>
    </citation>
    <scope>NUCLEOTIDE SEQUENCE [LARGE SCALE GENOMIC DNA]</scope>
    <source>
        <strain evidence="2 3">MSr11954</strain>
    </source>
</reference>
<evidence type="ECO:0000259" key="1">
    <source>
        <dbReference type="Pfam" id="PF12804"/>
    </source>
</evidence>
<proteinExistence type="predicted"/>
<sequence>MSSAHKSRAVHAVILAAGGSRRLGRPKQLVELGGVSLLRRAVDVAQAADVASVTVVLGAREEDMVAELSGLSVRAVHNPDWEAGMGSSIRCGARALGPLAEDEAMLFLLCDQLRLTTAHLDAMVATFRASEARAIIVASGYAGTAGVPVLFSTAFVEELTHLADSEGGKHLLARHAPHVRVVPLPDGERDLDTAEDLRLLRARANEDD</sequence>